<dbReference type="SUPFAM" id="SSF52096">
    <property type="entry name" value="ClpP/crotonase"/>
    <property type="match status" value="1"/>
</dbReference>
<reference evidence="1" key="2">
    <citation type="submission" date="2018-10" db="UniProtKB">
        <authorList>
            <consortium name="EnsemblPlants"/>
        </authorList>
    </citation>
    <scope>IDENTIFICATION</scope>
</reference>
<dbReference type="OrthoDB" id="705621at2759"/>
<dbReference type="Gramene" id="TraesMAC1A03G00003660.1">
    <property type="protein sequence ID" value="TraesMAC1A03G00003660.1.CDS1"/>
    <property type="gene ID" value="TraesMAC1A03G00003660"/>
</dbReference>
<dbReference type="EnsemblPlants" id="TraesCS1A02G012700.1">
    <property type="protein sequence ID" value="TraesCS1A02G012700.1.cds1"/>
    <property type="gene ID" value="TraesCS1A02G012700"/>
</dbReference>
<reference evidence="1" key="1">
    <citation type="submission" date="2018-08" db="EMBL/GenBank/DDBJ databases">
        <authorList>
            <person name="Rossello M."/>
        </authorList>
    </citation>
    <scope>NUCLEOTIDE SEQUENCE [LARGE SCALE GENOMIC DNA]</scope>
    <source>
        <strain evidence="1">cv. Chinese Spring</strain>
    </source>
</reference>
<evidence type="ECO:0000313" key="1">
    <source>
        <dbReference type="EnsemblPlants" id="TraesCS1A02G012700.1.cds1"/>
    </source>
</evidence>
<organism evidence="1">
    <name type="scientific">Triticum aestivum</name>
    <name type="common">Wheat</name>
    <dbReference type="NCBI Taxonomy" id="4565"/>
    <lineage>
        <taxon>Eukaryota</taxon>
        <taxon>Viridiplantae</taxon>
        <taxon>Streptophyta</taxon>
        <taxon>Embryophyta</taxon>
        <taxon>Tracheophyta</taxon>
        <taxon>Spermatophyta</taxon>
        <taxon>Magnoliopsida</taxon>
        <taxon>Liliopsida</taxon>
        <taxon>Poales</taxon>
        <taxon>Poaceae</taxon>
        <taxon>BOP clade</taxon>
        <taxon>Pooideae</taxon>
        <taxon>Triticodae</taxon>
        <taxon>Triticeae</taxon>
        <taxon>Triticinae</taxon>
        <taxon>Triticum</taxon>
    </lineage>
</organism>
<dbReference type="InterPro" id="IPR001753">
    <property type="entry name" value="Enoyl-CoA_hydra/iso"/>
</dbReference>
<evidence type="ECO:0000313" key="2">
    <source>
        <dbReference type="Proteomes" id="UP000019116"/>
    </source>
</evidence>
<dbReference type="SMR" id="A0A3B5XTD5"/>
<dbReference type="PANTHER" id="PTHR43459:SF1">
    <property type="entry name" value="EG:BACN32G11.4 PROTEIN"/>
    <property type="match status" value="1"/>
</dbReference>
<dbReference type="CDD" id="cd06558">
    <property type="entry name" value="crotonase-like"/>
    <property type="match status" value="1"/>
</dbReference>
<sequence length="235" mass="25736">MGFCKSTMKDGIFILTLGGSDDGHNYLTVQSLTDLEAELKDIRTNRVRSTSRGLITTSTAELFCDGEDYNKASAPVAGELARRMARVVHELFNMPFPTVAAVTGDVRSSLALALVLAHDDTATMRAARFEVKEVRDGGVCMPPYAAALLRDKTAYPRVRSSMVLRSETMFGSDMLYWEAFECTIDDKEGGGVDLASSIITGSFGDVHDGRAYITTRKSFFPESWKAVSEFLGDDQ</sequence>
<dbReference type="Gramene" id="TraesCS1A03G0031900.1">
    <property type="protein sequence ID" value="TraesCS1A03G0031900.1.CDS1"/>
    <property type="gene ID" value="TraesCS1A03G0031900"/>
</dbReference>
<dbReference type="Gramene" id="TraesCS1A02G012700.1">
    <property type="protein sequence ID" value="TraesCS1A02G012700.1.cds1"/>
    <property type="gene ID" value="TraesCS1A02G012700"/>
</dbReference>
<keyword evidence="2" id="KW-1185">Reference proteome</keyword>
<dbReference type="AlphaFoldDB" id="A0A3B5XTD5"/>
<proteinExistence type="predicted"/>
<name>A0A3B5XTD5_WHEAT</name>
<dbReference type="PANTHER" id="PTHR43459">
    <property type="entry name" value="ENOYL-COA HYDRATASE"/>
    <property type="match status" value="1"/>
</dbReference>
<protein>
    <submittedName>
        <fullName evidence="1">Uncharacterized protein</fullName>
    </submittedName>
</protein>
<dbReference type="InterPro" id="IPR029045">
    <property type="entry name" value="ClpP/crotonase-like_dom_sf"/>
</dbReference>
<accession>A0A3B5XTD5</accession>
<dbReference type="Pfam" id="PF00378">
    <property type="entry name" value="ECH_1"/>
    <property type="match status" value="1"/>
</dbReference>
<dbReference type="Gramene" id="TraesWEE_scaffold_033160_01G000100.1">
    <property type="protein sequence ID" value="TraesWEE_scaffold_033160_01G000100.1"/>
    <property type="gene ID" value="TraesWEE_scaffold_033160_01G000100"/>
</dbReference>
<dbReference type="Gene3D" id="3.90.226.10">
    <property type="entry name" value="2-enoyl-CoA Hydratase, Chain A, domain 1"/>
    <property type="match status" value="1"/>
</dbReference>
<dbReference type="STRING" id="4565.A0A3B5XTD5"/>
<dbReference type="OMA" id="PMMRSKL"/>
<dbReference type="Proteomes" id="UP000019116">
    <property type="component" value="Chromosome 1A"/>
</dbReference>